<comment type="subcellular location">
    <subcellularLocation>
        <location evidence="1">Membrane</location>
        <topology evidence="1">Single-pass membrane protein</topology>
    </subcellularLocation>
</comment>
<comment type="caution">
    <text evidence="10">The sequence shown here is derived from an EMBL/GenBank/DDBJ whole genome shotgun (WGS) entry which is preliminary data.</text>
</comment>
<sequence>MTCRASKNLESTHMHDIARLVSIFSLYYQLASCTAGSYYPIHVPCCLLVGRTFAEMMSTNSYIFLDKSEALLLFKHNLSSINYSFDDTLPEFTPCKDWLGSSYYPLMLSWNTSTDCCNWDGVTCDYSTGDVIGIDVSCGMLQGTIHPNTSLFNLPHLQILNLTYNDFIDSKIPREIGRFSNTLTHLDLSGCGFSGQVPPDITLLHKLVSLDLSFNYGSLMLGPHVFINMFQNFTNLEEISLEQVNISSVLPTSLNISSSLKLLYLNYTELQGILPHYIFNIHSLEGLDLSLNSFTGNIPLDISVNLTHLTYLDLSDNQLNGTLPSWLFTSPSLEYLSLRSNMFSRNLPFGSLALPSLKELHLGGNQLTGQIDVQTFLQLTNLTFLGLSNNNFSGEWELDTLLSRLTNLEVLGLSYNSLSVKTKNANHYVNPGFRELYLASCKLKVFPNSFQAMRKLEWLDLSRNEIHGQIPHWVGKIGGNELQRLTLSHNFITGLPQFQWYGLEELYLQSNLIQGPFPPSICNLSNLRRLDMSNNSFGGVIPECVGSMSTLSMIDLGTNNFHGTIPKNISSSLSVLNVKSNKIEGSFPPSVCNMSYLRSLDMSNNSFGGVIPECVGSMMIRLSMINLGTNNFHGTIPDVFNECFLLEGLILNGNQLEGEVPHSLSRCQSLKVLDLGNNKLNGAFPKWLGGLSELQAMQNMVRNRTIPEYLSVDGNSYSMIAVVKDVQQTFTQLLVGYTII</sequence>
<evidence type="ECO:0000256" key="1">
    <source>
        <dbReference type="ARBA" id="ARBA00004167"/>
    </source>
</evidence>
<dbReference type="PRINTS" id="PR00019">
    <property type="entry name" value="LEURICHRPT"/>
</dbReference>
<dbReference type="FunFam" id="3.80.10.10:FF:000095">
    <property type="entry name" value="LRR receptor-like serine/threonine-protein kinase GSO1"/>
    <property type="match status" value="1"/>
</dbReference>
<dbReference type="PANTHER" id="PTHR48004">
    <property type="entry name" value="OS01G0149700 PROTEIN"/>
    <property type="match status" value="1"/>
</dbReference>
<dbReference type="EMBL" id="PKPP01001410">
    <property type="protein sequence ID" value="PWA82935.1"/>
    <property type="molecule type" value="Genomic_DNA"/>
</dbReference>
<keyword evidence="7" id="KW-0472">Membrane</keyword>
<dbReference type="SMART" id="SM00369">
    <property type="entry name" value="LRR_TYP"/>
    <property type="match status" value="8"/>
</dbReference>
<dbReference type="SUPFAM" id="SSF52047">
    <property type="entry name" value="RNI-like"/>
    <property type="match status" value="2"/>
</dbReference>
<dbReference type="OrthoDB" id="1394818at2759"/>
<proteinExistence type="predicted"/>
<dbReference type="Pfam" id="PF00560">
    <property type="entry name" value="LRR_1"/>
    <property type="match status" value="4"/>
</dbReference>
<feature type="domain" description="Disease resistance R13L4/SHOC-2-like LRR" evidence="9">
    <location>
        <begin position="149"/>
        <end position="385"/>
    </location>
</feature>
<protein>
    <submittedName>
        <fullName evidence="10">Leucine-rich repeat-containing protein</fullName>
    </submittedName>
</protein>
<organism evidence="10 11">
    <name type="scientific">Artemisia annua</name>
    <name type="common">Sweet wormwood</name>
    <dbReference type="NCBI Taxonomy" id="35608"/>
    <lineage>
        <taxon>Eukaryota</taxon>
        <taxon>Viridiplantae</taxon>
        <taxon>Streptophyta</taxon>
        <taxon>Embryophyta</taxon>
        <taxon>Tracheophyta</taxon>
        <taxon>Spermatophyta</taxon>
        <taxon>Magnoliopsida</taxon>
        <taxon>eudicotyledons</taxon>
        <taxon>Gunneridae</taxon>
        <taxon>Pentapetalae</taxon>
        <taxon>asterids</taxon>
        <taxon>campanulids</taxon>
        <taxon>Asterales</taxon>
        <taxon>Asteraceae</taxon>
        <taxon>Asteroideae</taxon>
        <taxon>Anthemideae</taxon>
        <taxon>Artemisiinae</taxon>
        <taxon>Artemisia</taxon>
    </lineage>
</organism>
<evidence type="ECO:0000259" key="9">
    <source>
        <dbReference type="Pfam" id="PF23598"/>
    </source>
</evidence>
<dbReference type="InterPro" id="IPR055414">
    <property type="entry name" value="LRR_R13L4/SHOC2-like"/>
</dbReference>
<keyword evidence="5" id="KW-0677">Repeat</keyword>
<evidence type="ECO:0000313" key="10">
    <source>
        <dbReference type="EMBL" id="PWA82935.1"/>
    </source>
</evidence>
<name>A0A2U1PB07_ARTAN</name>
<evidence type="ECO:0000256" key="6">
    <source>
        <dbReference type="ARBA" id="ARBA00022989"/>
    </source>
</evidence>
<dbReference type="Pfam" id="PF13855">
    <property type="entry name" value="LRR_8"/>
    <property type="match status" value="1"/>
</dbReference>
<dbReference type="GO" id="GO:0006952">
    <property type="term" value="P:defense response"/>
    <property type="evidence" value="ECO:0007669"/>
    <property type="project" value="UniProtKB-ARBA"/>
</dbReference>
<keyword evidence="3" id="KW-0812">Transmembrane</keyword>
<dbReference type="Proteomes" id="UP000245207">
    <property type="component" value="Unassembled WGS sequence"/>
</dbReference>
<dbReference type="FunFam" id="3.80.10.10:FF:000041">
    <property type="entry name" value="LRR receptor-like serine/threonine-protein kinase ERECTA"/>
    <property type="match status" value="1"/>
</dbReference>
<reference evidence="10 11" key="1">
    <citation type="journal article" date="2018" name="Mol. Plant">
        <title>The genome of Artemisia annua provides insight into the evolution of Asteraceae family and artemisinin biosynthesis.</title>
        <authorList>
            <person name="Shen Q."/>
            <person name="Zhang L."/>
            <person name="Liao Z."/>
            <person name="Wang S."/>
            <person name="Yan T."/>
            <person name="Shi P."/>
            <person name="Liu M."/>
            <person name="Fu X."/>
            <person name="Pan Q."/>
            <person name="Wang Y."/>
            <person name="Lv Z."/>
            <person name="Lu X."/>
            <person name="Zhang F."/>
            <person name="Jiang W."/>
            <person name="Ma Y."/>
            <person name="Chen M."/>
            <person name="Hao X."/>
            <person name="Li L."/>
            <person name="Tang Y."/>
            <person name="Lv G."/>
            <person name="Zhou Y."/>
            <person name="Sun X."/>
            <person name="Brodelius P.E."/>
            <person name="Rose J.K.C."/>
            <person name="Tang K."/>
        </authorList>
    </citation>
    <scope>NUCLEOTIDE SEQUENCE [LARGE SCALE GENOMIC DNA]</scope>
    <source>
        <strain evidence="11">cv. Huhao1</strain>
        <tissue evidence="10">Leaf</tissue>
    </source>
</reference>
<dbReference type="InterPro" id="IPR052941">
    <property type="entry name" value="StomDev_PlantInt_Reg"/>
</dbReference>
<evidence type="ECO:0000256" key="4">
    <source>
        <dbReference type="ARBA" id="ARBA00022729"/>
    </source>
</evidence>
<dbReference type="GO" id="GO:0016020">
    <property type="term" value="C:membrane"/>
    <property type="evidence" value="ECO:0007669"/>
    <property type="project" value="UniProtKB-SubCell"/>
</dbReference>
<dbReference type="STRING" id="35608.A0A2U1PB07"/>
<dbReference type="InterPro" id="IPR032675">
    <property type="entry name" value="LRR_dom_sf"/>
</dbReference>
<evidence type="ECO:0000256" key="7">
    <source>
        <dbReference type="ARBA" id="ARBA00023136"/>
    </source>
</evidence>
<keyword evidence="6" id="KW-1133">Transmembrane helix</keyword>
<evidence type="ECO:0000256" key="3">
    <source>
        <dbReference type="ARBA" id="ARBA00022692"/>
    </source>
</evidence>
<dbReference type="InterPro" id="IPR001611">
    <property type="entry name" value="Leu-rich_rpt"/>
</dbReference>
<keyword evidence="4" id="KW-0732">Signal</keyword>
<keyword evidence="8" id="KW-0325">Glycoprotein</keyword>
<dbReference type="SMART" id="SM00365">
    <property type="entry name" value="LRR_SD22"/>
    <property type="match status" value="5"/>
</dbReference>
<evidence type="ECO:0000256" key="5">
    <source>
        <dbReference type="ARBA" id="ARBA00022737"/>
    </source>
</evidence>
<dbReference type="Gene3D" id="3.80.10.10">
    <property type="entry name" value="Ribonuclease Inhibitor"/>
    <property type="match status" value="4"/>
</dbReference>
<dbReference type="GO" id="GO:0051707">
    <property type="term" value="P:response to other organism"/>
    <property type="evidence" value="ECO:0007669"/>
    <property type="project" value="UniProtKB-ARBA"/>
</dbReference>
<dbReference type="Pfam" id="PF23598">
    <property type="entry name" value="LRR_14"/>
    <property type="match status" value="1"/>
</dbReference>
<dbReference type="PANTHER" id="PTHR48004:SF101">
    <property type="entry name" value="RECEPTOR-LIKE PROTEIN 12 ISOFORM X1"/>
    <property type="match status" value="1"/>
</dbReference>
<dbReference type="AlphaFoldDB" id="A0A2U1PB07"/>
<dbReference type="InterPro" id="IPR003591">
    <property type="entry name" value="Leu-rich_rpt_typical-subtyp"/>
</dbReference>
<gene>
    <name evidence="10" type="ORF">CTI12_AA174690</name>
</gene>
<evidence type="ECO:0000313" key="11">
    <source>
        <dbReference type="Proteomes" id="UP000245207"/>
    </source>
</evidence>
<keyword evidence="2" id="KW-0433">Leucine-rich repeat</keyword>
<accession>A0A2U1PB07</accession>
<keyword evidence="11" id="KW-1185">Reference proteome</keyword>
<evidence type="ECO:0000256" key="8">
    <source>
        <dbReference type="ARBA" id="ARBA00023180"/>
    </source>
</evidence>
<evidence type="ECO:0000256" key="2">
    <source>
        <dbReference type="ARBA" id="ARBA00022614"/>
    </source>
</evidence>